<evidence type="ECO:0000256" key="5">
    <source>
        <dbReference type="ARBA" id="ARBA00023315"/>
    </source>
</evidence>
<keyword evidence="2 6" id="KW-0441">Lipid A biosynthesis</keyword>
<dbReference type="UniPathway" id="UPA00359">
    <property type="reaction ID" value="UER00477"/>
</dbReference>
<keyword evidence="5 6" id="KW-0012">Acyltransferase</keyword>
<evidence type="ECO:0000256" key="2">
    <source>
        <dbReference type="ARBA" id="ARBA00022556"/>
    </source>
</evidence>
<dbReference type="GO" id="GO:0016020">
    <property type="term" value="C:membrane"/>
    <property type="evidence" value="ECO:0007669"/>
    <property type="project" value="GOC"/>
</dbReference>
<evidence type="ECO:0000256" key="3">
    <source>
        <dbReference type="ARBA" id="ARBA00022679"/>
    </source>
</evidence>
<dbReference type="EC" id="2.3.1.129" evidence="6"/>
<gene>
    <name evidence="6 8" type="primary">lpxA</name>
    <name evidence="8" type="ORF">GZ085_04675</name>
</gene>
<protein>
    <recommendedName>
        <fullName evidence="6">Acyl-[acyl-carrier-protein]--UDP-N-acetylglucosamine O-acyltransferase</fullName>
        <shortName evidence="6">UDP-N-acetylglucosamine acyltransferase</shortName>
        <ecNumber evidence="6">2.3.1.129</ecNumber>
    </recommendedName>
</protein>
<keyword evidence="4 6" id="KW-0443">Lipid metabolism</keyword>
<dbReference type="InterPro" id="IPR001451">
    <property type="entry name" value="Hexapep"/>
</dbReference>
<keyword evidence="6" id="KW-0677">Repeat</keyword>
<comment type="subcellular location">
    <subcellularLocation>
        <location evidence="6">Cytoplasm</location>
    </subcellularLocation>
</comment>
<dbReference type="EMBL" id="JAAFGW010000048">
    <property type="protein sequence ID" value="NDP47683.1"/>
    <property type="molecule type" value="Genomic_DNA"/>
</dbReference>
<evidence type="ECO:0000313" key="9">
    <source>
        <dbReference type="Proteomes" id="UP000483432"/>
    </source>
</evidence>
<dbReference type="InterPro" id="IPR037157">
    <property type="entry name" value="Acetyltransf_C_sf"/>
</dbReference>
<dbReference type="PIRSF" id="PIRSF000456">
    <property type="entry name" value="UDP-GlcNAc_acltr"/>
    <property type="match status" value="1"/>
</dbReference>
<dbReference type="NCBIfam" id="TIGR01852">
    <property type="entry name" value="lipid_A_lpxA"/>
    <property type="match status" value="1"/>
</dbReference>
<accession>A0A7C9P4L2</accession>
<comment type="caution">
    <text evidence="8">The sequence shown here is derived from an EMBL/GenBank/DDBJ whole genome shotgun (WGS) entry which is preliminary data.</text>
</comment>
<comment type="function">
    <text evidence="6">Involved in the biosynthesis of lipid A, a phosphorylated glycolipid that anchors the lipopolysaccharide to the outer membrane of the cell.</text>
</comment>
<comment type="subunit">
    <text evidence="6">Homotrimer.</text>
</comment>
<organism evidence="8 9">
    <name type="scientific">Sulfuriferula multivorans</name>
    <dbReference type="NCBI Taxonomy" id="1559896"/>
    <lineage>
        <taxon>Bacteria</taxon>
        <taxon>Pseudomonadati</taxon>
        <taxon>Pseudomonadota</taxon>
        <taxon>Betaproteobacteria</taxon>
        <taxon>Nitrosomonadales</taxon>
        <taxon>Sulfuricellaceae</taxon>
        <taxon>Sulfuriferula</taxon>
    </lineage>
</organism>
<comment type="pathway">
    <text evidence="6">Glycolipid biosynthesis; lipid IV(A) biosynthesis; lipid IV(A) from (3R)-3-hydroxytetradecanoyl-[acyl-carrier-protein] and UDP-N-acetyl-alpha-D-glucosamine: step 1/6.</text>
</comment>
<dbReference type="Pfam" id="PF00132">
    <property type="entry name" value="Hexapep"/>
    <property type="match status" value="2"/>
</dbReference>
<dbReference type="Gene3D" id="1.20.1180.10">
    <property type="entry name" value="Udp N-acetylglucosamine O-acyltransferase, C-terminal domain"/>
    <property type="match status" value="1"/>
</dbReference>
<dbReference type="Pfam" id="PF13720">
    <property type="entry name" value="Acetyltransf_11"/>
    <property type="match status" value="1"/>
</dbReference>
<dbReference type="PANTHER" id="PTHR43480">
    <property type="entry name" value="ACYL-[ACYL-CARRIER-PROTEIN]--UDP-N-ACETYLGLUCOSAMINE O-ACYLTRANSFERASE"/>
    <property type="match status" value="1"/>
</dbReference>
<dbReference type="NCBIfam" id="NF003657">
    <property type="entry name" value="PRK05289.1"/>
    <property type="match status" value="1"/>
</dbReference>
<keyword evidence="1 6" id="KW-0444">Lipid biosynthesis</keyword>
<dbReference type="HAMAP" id="MF_00387">
    <property type="entry name" value="LpxA"/>
    <property type="match status" value="1"/>
</dbReference>
<evidence type="ECO:0000313" key="8">
    <source>
        <dbReference type="EMBL" id="NDP47683.1"/>
    </source>
</evidence>
<evidence type="ECO:0000256" key="1">
    <source>
        <dbReference type="ARBA" id="ARBA00022516"/>
    </source>
</evidence>
<dbReference type="InterPro" id="IPR011004">
    <property type="entry name" value="Trimer_LpxA-like_sf"/>
</dbReference>
<dbReference type="Gene3D" id="2.160.10.10">
    <property type="entry name" value="Hexapeptide repeat proteins"/>
    <property type="match status" value="1"/>
</dbReference>
<dbReference type="CDD" id="cd03351">
    <property type="entry name" value="LbH_UDP-GlcNAc_AT"/>
    <property type="match status" value="1"/>
</dbReference>
<reference evidence="8 9" key="1">
    <citation type="submission" date="2019-09" db="EMBL/GenBank/DDBJ databases">
        <title>H2 Metabolism Revealed by Metagenomic Analysis in Subglacial Sediment of East Antarctica.</title>
        <authorList>
            <person name="Yang Z."/>
            <person name="Zhang Y."/>
            <person name="Lv Y."/>
            <person name="Yan W."/>
            <person name="Xiao X."/>
            <person name="Sun B."/>
            <person name="Ma H."/>
        </authorList>
    </citation>
    <scope>NUCLEOTIDE SEQUENCE [LARGE SCALE GENOMIC DNA]</scope>
    <source>
        <strain evidence="8">Bin2_2</strain>
    </source>
</reference>
<dbReference type="InterPro" id="IPR029098">
    <property type="entry name" value="Acetyltransf_C"/>
</dbReference>
<dbReference type="GO" id="GO:0008780">
    <property type="term" value="F:acyl-[acyl-carrier-protein]-UDP-N-acetylglucosamine O-acyltransferase activity"/>
    <property type="evidence" value="ECO:0007669"/>
    <property type="project" value="UniProtKB-UniRule"/>
</dbReference>
<keyword evidence="6" id="KW-0963">Cytoplasm</keyword>
<name>A0A7C9P4L2_9PROT</name>
<dbReference type="GO" id="GO:0009245">
    <property type="term" value="P:lipid A biosynthetic process"/>
    <property type="evidence" value="ECO:0007669"/>
    <property type="project" value="UniProtKB-UniRule"/>
</dbReference>
<evidence type="ECO:0000256" key="4">
    <source>
        <dbReference type="ARBA" id="ARBA00023098"/>
    </source>
</evidence>
<evidence type="ECO:0000259" key="7">
    <source>
        <dbReference type="Pfam" id="PF13720"/>
    </source>
</evidence>
<keyword evidence="3 6" id="KW-0808">Transferase</keyword>
<dbReference type="SUPFAM" id="SSF51161">
    <property type="entry name" value="Trimeric LpxA-like enzymes"/>
    <property type="match status" value="1"/>
</dbReference>
<comment type="similarity">
    <text evidence="6">Belongs to the transferase hexapeptide repeat family. LpxA subfamily.</text>
</comment>
<feature type="domain" description="UDP N-acetylglucosamine O-acyltransferase C-terminal" evidence="7">
    <location>
        <begin position="176"/>
        <end position="257"/>
    </location>
</feature>
<proteinExistence type="inferred from homology"/>
<dbReference type="AlphaFoldDB" id="A0A7C9P4L2"/>
<dbReference type="PANTHER" id="PTHR43480:SF1">
    <property type="entry name" value="ACYL-[ACYL-CARRIER-PROTEIN]--UDP-N-ACETYLGLUCOSAMINE O-ACYLTRANSFERASE, MITOCHONDRIAL-RELATED"/>
    <property type="match status" value="1"/>
</dbReference>
<comment type="catalytic activity">
    <reaction evidence="6">
        <text>a (3R)-hydroxyacyl-[ACP] + UDP-N-acetyl-alpha-D-glucosamine = a UDP-3-O-[(3R)-3-hydroxyacyl]-N-acetyl-alpha-D-glucosamine + holo-[ACP]</text>
        <dbReference type="Rhea" id="RHEA:67812"/>
        <dbReference type="Rhea" id="RHEA-COMP:9685"/>
        <dbReference type="Rhea" id="RHEA-COMP:9945"/>
        <dbReference type="ChEBI" id="CHEBI:57705"/>
        <dbReference type="ChEBI" id="CHEBI:64479"/>
        <dbReference type="ChEBI" id="CHEBI:78827"/>
        <dbReference type="ChEBI" id="CHEBI:173225"/>
        <dbReference type="EC" id="2.3.1.129"/>
    </reaction>
</comment>
<dbReference type="Proteomes" id="UP000483432">
    <property type="component" value="Unassembled WGS sequence"/>
</dbReference>
<dbReference type="InterPro" id="IPR010137">
    <property type="entry name" value="Lipid_A_LpxA"/>
</dbReference>
<sequence>MAKIHPTALVDAKAQLADDVEIGPYSIIGEHVKIGAGTTVGAHAVITGYTTIGAHNQIFHFVSLGEAPQDKKYAGEPTRLEIGDHNVIREFCTFNIGTIQDRGVTTIGSHNWIMAYVHIAHDCVVGDRTIFANNASLAGHAEIGDWVILGGFTGVHQFCKIGAHVMTGISSVVFKDIPPFVMASGQPAAPHGLNNEGLKRRGFSAESLTALKRAYKTLYREGNTLAEAQTQLALSAATHAEVQQLLDFLEHSKRGIIR</sequence>
<dbReference type="GO" id="GO:0005737">
    <property type="term" value="C:cytoplasm"/>
    <property type="evidence" value="ECO:0007669"/>
    <property type="project" value="UniProtKB-SubCell"/>
</dbReference>
<evidence type="ECO:0000256" key="6">
    <source>
        <dbReference type="HAMAP-Rule" id="MF_00387"/>
    </source>
</evidence>